<organism evidence="2 3">
    <name type="scientific">Brassica cretica</name>
    <name type="common">Mustard</name>
    <dbReference type="NCBI Taxonomy" id="69181"/>
    <lineage>
        <taxon>Eukaryota</taxon>
        <taxon>Viridiplantae</taxon>
        <taxon>Streptophyta</taxon>
        <taxon>Embryophyta</taxon>
        <taxon>Tracheophyta</taxon>
        <taxon>Spermatophyta</taxon>
        <taxon>Magnoliopsida</taxon>
        <taxon>eudicotyledons</taxon>
        <taxon>Gunneridae</taxon>
        <taxon>Pentapetalae</taxon>
        <taxon>rosids</taxon>
        <taxon>malvids</taxon>
        <taxon>Brassicales</taxon>
        <taxon>Brassicaceae</taxon>
        <taxon>Brassiceae</taxon>
        <taxon>Brassica</taxon>
    </lineage>
</organism>
<reference evidence="2" key="1">
    <citation type="submission" date="2019-12" db="EMBL/GenBank/DDBJ databases">
        <title>Genome sequencing and annotation of Brassica cretica.</title>
        <authorList>
            <person name="Studholme D.J."/>
            <person name="Sarris P.F."/>
        </authorList>
    </citation>
    <scope>NUCLEOTIDE SEQUENCE</scope>
    <source>
        <strain evidence="2">PFS-001/15</strain>
        <tissue evidence="2">Leaf</tissue>
    </source>
</reference>
<sequence length="116" mass="12367">MPAPAPAPAPAPVVSSPSDSPSSPKSSHKNSAQTMAFAPIAVVVSDSWSYLDPPRFWEILWLVLSRGCAWGASSLGVVARALKILWQRVTSHETASVSLWLSLSPGIGFWTVAARR</sequence>
<evidence type="ECO:0000256" key="1">
    <source>
        <dbReference type="SAM" id="MobiDB-lite"/>
    </source>
</evidence>
<evidence type="ECO:0000313" key="3">
    <source>
        <dbReference type="Proteomes" id="UP000712281"/>
    </source>
</evidence>
<feature type="compositionally biased region" description="Low complexity" evidence="1">
    <location>
        <begin position="12"/>
        <end position="30"/>
    </location>
</feature>
<accession>A0A8S9JHE4</accession>
<dbReference type="Proteomes" id="UP000712281">
    <property type="component" value="Unassembled WGS sequence"/>
</dbReference>
<evidence type="ECO:0000313" key="2">
    <source>
        <dbReference type="EMBL" id="KAF2580862.1"/>
    </source>
</evidence>
<gene>
    <name evidence="2" type="ORF">F2Q68_00003516</name>
</gene>
<feature type="region of interest" description="Disordered" evidence="1">
    <location>
        <begin position="1"/>
        <end position="30"/>
    </location>
</feature>
<comment type="caution">
    <text evidence="2">The sequence shown here is derived from an EMBL/GenBank/DDBJ whole genome shotgun (WGS) entry which is preliminary data.</text>
</comment>
<dbReference type="AlphaFoldDB" id="A0A8S9JHE4"/>
<dbReference type="EMBL" id="QGKW02001660">
    <property type="protein sequence ID" value="KAF2580862.1"/>
    <property type="molecule type" value="Genomic_DNA"/>
</dbReference>
<proteinExistence type="predicted"/>
<protein>
    <submittedName>
        <fullName evidence="2">Uncharacterized protein</fullName>
    </submittedName>
</protein>
<name>A0A8S9JHE4_BRACR</name>
<feature type="compositionally biased region" description="Pro residues" evidence="1">
    <location>
        <begin position="1"/>
        <end position="11"/>
    </location>
</feature>